<dbReference type="EC" id="2.5.1.39" evidence="12 13"/>
<evidence type="ECO:0000313" key="14">
    <source>
        <dbReference type="EMBL" id="PTQ91047.1"/>
    </source>
</evidence>
<comment type="similarity">
    <text evidence="3 12">Belongs to the UbiA prenyltransferase family.</text>
</comment>
<evidence type="ECO:0000256" key="8">
    <source>
        <dbReference type="ARBA" id="ARBA00022692"/>
    </source>
</evidence>
<evidence type="ECO:0000256" key="3">
    <source>
        <dbReference type="ARBA" id="ARBA00005985"/>
    </source>
</evidence>
<keyword evidence="7 12" id="KW-0831">Ubiquinone biosynthesis</keyword>
<keyword evidence="8 12" id="KW-0812">Transmembrane</keyword>
<dbReference type="FunFam" id="1.20.120.1780:FF:000001">
    <property type="entry name" value="4-hydroxybenzoate octaprenyltransferase"/>
    <property type="match status" value="1"/>
</dbReference>
<evidence type="ECO:0000256" key="1">
    <source>
        <dbReference type="ARBA" id="ARBA00001946"/>
    </source>
</evidence>
<evidence type="ECO:0000256" key="4">
    <source>
        <dbReference type="ARBA" id="ARBA00022475"/>
    </source>
</evidence>
<evidence type="ECO:0000256" key="11">
    <source>
        <dbReference type="ARBA" id="ARBA00023136"/>
    </source>
</evidence>
<comment type="function">
    <text evidence="12">Catalyzes the prenylation of para-hydroxybenzoate (PHB) with an all-trans polyprenyl group. Mediates the second step in the final reaction sequence of ubiquinone-8 (UQ-8) biosynthesis, which is the condensation of the polyisoprenoid side chain with PHB, generating the first membrane-bound Q intermediate 3-octaprenyl-4-hydroxybenzoate.</text>
</comment>
<protein>
    <recommendedName>
        <fullName evidence="12 13">4-hydroxybenzoate octaprenyltransferase</fullName>
        <ecNumber evidence="12 13">2.5.1.39</ecNumber>
    </recommendedName>
    <alternativeName>
        <fullName evidence="12">4-HB polyprenyltransferase</fullName>
    </alternativeName>
</protein>
<dbReference type="InterPro" id="IPR039653">
    <property type="entry name" value="Prenyltransferase"/>
</dbReference>
<feature type="transmembrane region" description="Helical" evidence="12">
    <location>
        <begin position="143"/>
        <end position="160"/>
    </location>
</feature>
<keyword evidence="5 12" id="KW-0997">Cell inner membrane</keyword>
<dbReference type="InterPro" id="IPR000537">
    <property type="entry name" value="UbiA_prenyltransferase"/>
</dbReference>
<dbReference type="Gene3D" id="1.20.120.1780">
    <property type="entry name" value="UbiA prenyltransferase"/>
    <property type="match status" value="1"/>
</dbReference>
<evidence type="ECO:0000256" key="10">
    <source>
        <dbReference type="ARBA" id="ARBA00022989"/>
    </source>
</evidence>
<dbReference type="GO" id="GO:0006744">
    <property type="term" value="P:ubiquinone biosynthetic process"/>
    <property type="evidence" value="ECO:0007669"/>
    <property type="project" value="UniProtKB-UniRule"/>
</dbReference>
<comment type="cofactor">
    <cofactor evidence="1 12">
        <name>Mg(2+)</name>
        <dbReference type="ChEBI" id="CHEBI:18420"/>
    </cofactor>
</comment>
<evidence type="ECO:0000256" key="12">
    <source>
        <dbReference type="HAMAP-Rule" id="MF_01635"/>
    </source>
</evidence>
<dbReference type="OrthoDB" id="9782418at2"/>
<dbReference type="PROSITE" id="PS00943">
    <property type="entry name" value="UBIA"/>
    <property type="match status" value="1"/>
</dbReference>
<sequence>MIAFLQQRLPLYAEVMRLHRPIGIYLLLWPTLWAVWLASNGKPDATIVLIFILGVVFMRSAGCVINDWADRHFDGHVTRTKDRPIASGRLPAREALYLFVFLLACSALLLPFLNLQTFFWSFGALALASLYPFMKRLMYLPQFVLGAAFSWAIPMAFVAQNHNPDLICWLLYAANLIWTVAYDTQYAMADRADDLKIGIKSTAILFGRFDLVIISLLQGLFILLLALIGYLQHFGFIWAITLGICGGLFVWQYRHCQDREAHHCTESFLHNHKVGIVIFLGLILSLLFK</sequence>
<feature type="transmembrane region" description="Helical" evidence="12">
    <location>
        <begin position="234"/>
        <end position="251"/>
    </location>
</feature>
<dbReference type="PANTHER" id="PTHR11048:SF28">
    <property type="entry name" value="4-HYDROXYBENZOATE POLYPRENYLTRANSFERASE, MITOCHONDRIAL"/>
    <property type="match status" value="1"/>
</dbReference>
<evidence type="ECO:0000256" key="9">
    <source>
        <dbReference type="ARBA" id="ARBA00022842"/>
    </source>
</evidence>
<proteinExistence type="inferred from homology"/>
<comment type="caution">
    <text evidence="14">The sequence shown here is derived from an EMBL/GenBank/DDBJ whole genome shotgun (WGS) entry which is preliminary data.</text>
</comment>
<evidence type="ECO:0000256" key="7">
    <source>
        <dbReference type="ARBA" id="ARBA00022688"/>
    </source>
</evidence>
<dbReference type="RefSeq" id="WP_107864076.1">
    <property type="nucleotide sequence ID" value="NZ_QAON01000001.1"/>
</dbReference>
<dbReference type="Gene3D" id="1.10.357.140">
    <property type="entry name" value="UbiA prenyltransferase"/>
    <property type="match status" value="1"/>
</dbReference>
<keyword evidence="15" id="KW-1185">Reference proteome</keyword>
<name>A0A2T5J347_9GAMM</name>
<dbReference type="FunFam" id="1.10.357.140:FF:000002">
    <property type="entry name" value="4-hydroxybenzoate octaprenyltransferase"/>
    <property type="match status" value="1"/>
</dbReference>
<dbReference type="InterPro" id="IPR030470">
    <property type="entry name" value="UbiA_prenylTrfase_CS"/>
</dbReference>
<reference evidence="14 15" key="1">
    <citation type="submission" date="2018-04" db="EMBL/GenBank/DDBJ databases">
        <title>Genomic Encyclopedia of Archaeal and Bacterial Type Strains, Phase II (KMG-II): from individual species to whole genera.</title>
        <authorList>
            <person name="Goeker M."/>
        </authorList>
    </citation>
    <scope>NUCLEOTIDE SEQUENCE [LARGE SCALE GENOMIC DNA]</scope>
    <source>
        <strain evidence="14 15">DSM 5822</strain>
    </source>
</reference>
<dbReference type="HAMAP" id="MF_01635">
    <property type="entry name" value="UbiA"/>
    <property type="match status" value="1"/>
</dbReference>
<dbReference type="UniPathway" id="UPA00232"/>
<dbReference type="Pfam" id="PF01040">
    <property type="entry name" value="UbiA"/>
    <property type="match status" value="1"/>
</dbReference>
<feature type="transmembrane region" description="Helical" evidence="12">
    <location>
        <begin position="45"/>
        <end position="69"/>
    </location>
</feature>
<dbReference type="EMBL" id="QAON01000001">
    <property type="protein sequence ID" value="PTQ91047.1"/>
    <property type="molecule type" value="Genomic_DNA"/>
</dbReference>
<dbReference type="CDD" id="cd13959">
    <property type="entry name" value="PT_UbiA_COQ2"/>
    <property type="match status" value="1"/>
</dbReference>
<evidence type="ECO:0000313" key="15">
    <source>
        <dbReference type="Proteomes" id="UP000244223"/>
    </source>
</evidence>
<dbReference type="GO" id="GO:0005886">
    <property type="term" value="C:plasma membrane"/>
    <property type="evidence" value="ECO:0007669"/>
    <property type="project" value="UniProtKB-SubCell"/>
</dbReference>
<feature type="transmembrane region" description="Helical" evidence="12">
    <location>
        <begin position="90"/>
        <end position="112"/>
    </location>
</feature>
<keyword evidence="9 12" id="KW-0460">Magnesium</keyword>
<dbReference type="Proteomes" id="UP000244223">
    <property type="component" value="Unassembled WGS sequence"/>
</dbReference>
<keyword evidence="10 12" id="KW-1133">Transmembrane helix</keyword>
<evidence type="ECO:0000256" key="6">
    <source>
        <dbReference type="ARBA" id="ARBA00022679"/>
    </source>
</evidence>
<feature type="transmembrane region" description="Helical" evidence="12">
    <location>
        <begin position="205"/>
        <end position="228"/>
    </location>
</feature>
<evidence type="ECO:0000256" key="2">
    <source>
        <dbReference type="ARBA" id="ARBA00004141"/>
    </source>
</evidence>
<dbReference type="GO" id="GO:0008412">
    <property type="term" value="F:4-hydroxybenzoate polyprenyltransferase activity"/>
    <property type="evidence" value="ECO:0007669"/>
    <property type="project" value="UniProtKB-UniRule"/>
</dbReference>
<feature type="transmembrane region" description="Helical" evidence="12">
    <location>
        <begin position="166"/>
        <end position="184"/>
    </location>
</feature>
<dbReference type="InterPro" id="IPR006370">
    <property type="entry name" value="HB_polyprenyltransferase-like"/>
</dbReference>
<keyword evidence="11 12" id="KW-0472">Membrane</keyword>
<dbReference type="AlphaFoldDB" id="A0A2T5J347"/>
<evidence type="ECO:0000256" key="13">
    <source>
        <dbReference type="NCBIfam" id="TIGR01474"/>
    </source>
</evidence>
<organism evidence="14 15">
    <name type="scientific">Agitococcus lubricus</name>
    <dbReference type="NCBI Taxonomy" id="1077255"/>
    <lineage>
        <taxon>Bacteria</taxon>
        <taxon>Pseudomonadati</taxon>
        <taxon>Pseudomonadota</taxon>
        <taxon>Gammaproteobacteria</taxon>
        <taxon>Moraxellales</taxon>
        <taxon>Moraxellaceae</taxon>
        <taxon>Agitococcus</taxon>
    </lineage>
</organism>
<keyword evidence="6 12" id="KW-0808">Transferase</keyword>
<dbReference type="PANTHER" id="PTHR11048">
    <property type="entry name" value="PRENYLTRANSFERASES"/>
    <property type="match status" value="1"/>
</dbReference>
<gene>
    <name evidence="12" type="primary">ubiA</name>
    <name evidence="14" type="ORF">C8N29_101119</name>
</gene>
<feature type="transmembrane region" description="Helical" evidence="12">
    <location>
        <begin position="272"/>
        <end position="288"/>
    </location>
</feature>
<comment type="pathway">
    <text evidence="12">Cofactor biosynthesis; ubiquinone biosynthesis.</text>
</comment>
<comment type="catalytic activity">
    <reaction evidence="12">
        <text>all-trans-octaprenyl diphosphate + 4-hydroxybenzoate = 4-hydroxy-3-(all-trans-octaprenyl)benzoate + diphosphate</text>
        <dbReference type="Rhea" id="RHEA:27782"/>
        <dbReference type="ChEBI" id="CHEBI:1617"/>
        <dbReference type="ChEBI" id="CHEBI:17879"/>
        <dbReference type="ChEBI" id="CHEBI:33019"/>
        <dbReference type="ChEBI" id="CHEBI:57711"/>
        <dbReference type="EC" id="2.5.1.39"/>
    </reaction>
</comment>
<evidence type="ECO:0000256" key="5">
    <source>
        <dbReference type="ARBA" id="ARBA00022519"/>
    </source>
</evidence>
<dbReference type="InterPro" id="IPR044878">
    <property type="entry name" value="UbiA_sf"/>
</dbReference>
<comment type="subcellular location">
    <subcellularLocation>
        <location evidence="12">Cell inner membrane</location>
        <topology evidence="12">Multi-pass membrane protein</topology>
    </subcellularLocation>
    <subcellularLocation>
        <location evidence="2">Membrane</location>
        <topology evidence="2">Multi-pass membrane protein</topology>
    </subcellularLocation>
</comment>
<dbReference type="NCBIfam" id="TIGR01474">
    <property type="entry name" value="ubiA_proteo"/>
    <property type="match status" value="1"/>
</dbReference>
<keyword evidence="4 12" id="KW-1003">Cell membrane</keyword>
<accession>A0A2T5J347</accession>
<feature type="transmembrane region" description="Helical" evidence="12">
    <location>
        <begin position="21"/>
        <end position="39"/>
    </location>
</feature>